<organism evidence="2 3">
    <name type="scientific">Protea cynaroides</name>
    <dbReference type="NCBI Taxonomy" id="273540"/>
    <lineage>
        <taxon>Eukaryota</taxon>
        <taxon>Viridiplantae</taxon>
        <taxon>Streptophyta</taxon>
        <taxon>Embryophyta</taxon>
        <taxon>Tracheophyta</taxon>
        <taxon>Spermatophyta</taxon>
        <taxon>Magnoliopsida</taxon>
        <taxon>Proteales</taxon>
        <taxon>Proteaceae</taxon>
        <taxon>Protea</taxon>
    </lineage>
</organism>
<feature type="compositionally biased region" description="Polar residues" evidence="1">
    <location>
        <begin position="14"/>
        <end position="26"/>
    </location>
</feature>
<dbReference type="PANTHER" id="PTHR38224">
    <property type="entry name" value="PHLOEM SPECIFIC PROTEIN"/>
    <property type="match status" value="1"/>
</dbReference>
<keyword evidence="3" id="KW-1185">Reference proteome</keyword>
<feature type="region of interest" description="Disordered" evidence="1">
    <location>
        <begin position="1"/>
        <end position="28"/>
    </location>
</feature>
<dbReference type="AlphaFoldDB" id="A0A9Q0K883"/>
<dbReference type="PANTHER" id="PTHR38224:SF1">
    <property type="entry name" value="PHLOEM SPECIFIC PROTEIN"/>
    <property type="match status" value="1"/>
</dbReference>
<comment type="caution">
    <text evidence="2">The sequence shown here is derived from an EMBL/GenBank/DDBJ whole genome shotgun (WGS) entry which is preliminary data.</text>
</comment>
<dbReference type="Proteomes" id="UP001141806">
    <property type="component" value="Unassembled WGS sequence"/>
</dbReference>
<feature type="compositionally biased region" description="Basic and acidic residues" evidence="1">
    <location>
        <begin position="1"/>
        <end position="13"/>
    </location>
</feature>
<feature type="compositionally biased region" description="Low complexity" evidence="1">
    <location>
        <begin position="75"/>
        <end position="88"/>
    </location>
</feature>
<protein>
    <submittedName>
        <fullName evidence="2">Uncharacterized protein</fullName>
    </submittedName>
</protein>
<feature type="region of interest" description="Disordered" evidence="1">
    <location>
        <begin position="67"/>
        <end position="92"/>
    </location>
</feature>
<evidence type="ECO:0000256" key="1">
    <source>
        <dbReference type="SAM" id="MobiDB-lite"/>
    </source>
</evidence>
<sequence>MRKFAIGDKEQGRYQKQNQNGWYSSHSTEDYHGYITRMERMVSQPDYPPFRNLHAIFKNENGLLVENDADEYGKNQNQNQNQNDQNQNRKGLEWQTHSADDYHAYITKMLRMPSVAYTDQK</sequence>
<evidence type="ECO:0000313" key="2">
    <source>
        <dbReference type="EMBL" id="KAJ4965677.1"/>
    </source>
</evidence>
<dbReference type="EMBL" id="JAMYWD010000007">
    <property type="protein sequence ID" value="KAJ4965677.1"/>
    <property type="molecule type" value="Genomic_DNA"/>
</dbReference>
<accession>A0A9Q0K883</accession>
<name>A0A9Q0K883_9MAGN</name>
<evidence type="ECO:0000313" key="3">
    <source>
        <dbReference type="Proteomes" id="UP001141806"/>
    </source>
</evidence>
<gene>
    <name evidence="2" type="ORF">NE237_017526</name>
</gene>
<reference evidence="2" key="1">
    <citation type="journal article" date="2023" name="Plant J.">
        <title>The genome of the king protea, Protea cynaroides.</title>
        <authorList>
            <person name="Chang J."/>
            <person name="Duong T.A."/>
            <person name="Schoeman C."/>
            <person name="Ma X."/>
            <person name="Roodt D."/>
            <person name="Barker N."/>
            <person name="Li Z."/>
            <person name="Van de Peer Y."/>
            <person name="Mizrachi E."/>
        </authorList>
    </citation>
    <scope>NUCLEOTIDE SEQUENCE</scope>
    <source>
        <tissue evidence="2">Young leaves</tissue>
    </source>
</reference>
<proteinExistence type="predicted"/>